<dbReference type="AlphaFoldDB" id="A0AAD9JVA4"/>
<feature type="domain" description="Saccharopine dehydrogenase NADP binding" evidence="3">
    <location>
        <begin position="13"/>
        <end position="146"/>
    </location>
</feature>
<dbReference type="GO" id="GO:0005739">
    <property type="term" value="C:mitochondrion"/>
    <property type="evidence" value="ECO:0007669"/>
    <property type="project" value="TreeGrafter"/>
</dbReference>
<keyword evidence="2" id="KW-0812">Transmembrane</keyword>
<dbReference type="Proteomes" id="UP001208570">
    <property type="component" value="Unassembled WGS sequence"/>
</dbReference>
<dbReference type="GO" id="GO:0005886">
    <property type="term" value="C:plasma membrane"/>
    <property type="evidence" value="ECO:0007669"/>
    <property type="project" value="TreeGrafter"/>
</dbReference>
<dbReference type="InterPro" id="IPR005097">
    <property type="entry name" value="Sacchrp_dh_NADP-bd"/>
</dbReference>
<reference evidence="4" key="1">
    <citation type="journal article" date="2023" name="Mol. Biol. Evol.">
        <title>Third-Generation Sequencing Reveals the Adaptive Role of the Epigenome in Three Deep-Sea Polychaetes.</title>
        <authorList>
            <person name="Perez M."/>
            <person name="Aroh O."/>
            <person name="Sun Y."/>
            <person name="Lan Y."/>
            <person name="Juniper S.K."/>
            <person name="Young C.R."/>
            <person name="Angers B."/>
            <person name="Qian P.Y."/>
        </authorList>
    </citation>
    <scope>NUCLEOTIDE SEQUENCE</scope>
    <source>
        <strain evidence="4">P08H-3</strain>
    </source>
</reference>
<keyword evidence="5" id="KW-1185">Reference proteome</keyword>
<dbReference type="Pfam" id="PF03435">
    <property type="entry name" value="Sacchrp_dh_NADP"/>
    <property type="match status" value="1"/>
</dbReference>
<dbReference type="InterPro" id="IPR036291">
    <property type="entry name" value="NAD(P)-bd_dom_sf"/>
</dbReference>
<sequence length="427" mass="47640">MASGEGGRKFDMIVFGASGFTGQFVVEEIARTQDEEGKLNWAIAGRSMSKLQNVLKEATKHTGKDLENLDIIIADVTSENSLHEMCKQTKVILNCVGPYQLYGDPVVKACIENKTHHIDISGEPLFLENTQLVYDGKAKEAGIYVLECCGFDSIPSDMGIVFLKNQFKGDLSHVEGYMVFIYDTLTSNLNAGTWKSAVYSYSNADKCKAVCKQLKKEPLPKGKYGNPKRSLIFYSKDTNGWCVHFMGVDRSVVLRSQRYNYEERKERPIQFNAYMKLANIIGVMYMMFIGALFGILTRFSLGIKILEKFPKVMSLGFFDPNGPSRKQIAGASFTLDLFGYGYKDKLDDLNKQHEEEPTEKIVAKVSGPDAGYVTTPICMVQAAYTLLKEQKNLPQGGGVFTPGAAFSKTSLVDRLNKHGLKFEIIQK</sequence>
<gene>
    <name evidence="4" type="ORF">LSH36_154g03041</name>
</gene>
<comment type="similarity">
    <text evidence="1">Belongs to the saccharopine dehydrogenase family.</text>
</comment>
<comment type="caution">
    <text evidence="4">The sequence shown here is derived from an EMBL/GenBank/DDBJ whole genome shotgun (WGS) entry which is preliminary data.</text>
</comment>
<feature type="transmembrane region" description="Helical" evidence="2">
    <location>
        <begin position="277"/>
        <end position="301"/>
    </location>
</feature>
<proteinExistence type="inferred from homology"/>
<organism evidence="4 5">
    <name type="scientific">Paralvinella palmiformis</name>
    <dbReference type="NCBI Taxonomy" id="53620"/>
    <lineage>
        <taxon>Eukaryota</taxon>
        <taxon>Metazoa</taxon>
        <taxon>Spiralia</taxon>
        <taxon>Lophotrochozoa</taxon>
        <taxon>Annelida</taxon>
        <taxon>Polychaeta</taxon>
        <taxon>Sedentaria</taxon>
        <taxon>Canalipalpata</taxon>
        <taxon>Terebellida</taxon>
        <taxon>Terebelliformia</taxon>
        <taxon>Alvinellidae</taxon>
        <taxon>Paralvinella</taxon>
    </lineage>
</organism>
<evidence type="ECO:0000313" key="4">
    <source>
        <dbReference type="EMBL" id="KAK2159350.1"/>
    </source>
</evidence>
<dbReference type="Gene3D" id="3.40.50.720">
    <property type="entry name" value="NAD(P)-binding Rossmann-like Domain"/>
    <property type="match status" value="1"/>
</dbReference>
<dbReference type="GO" id="GO:0009247">
    <property type="term" value="P:glycolipid biosynthetic process"/>
    <property type="evidence" value="ECO:0007669"/>
    <property type="project" value="TreeGrafter"/>
</dbReference>
<dbReference type="GO" id="GO:0005811">
    <property type="term" value="C:lipid droplet"/>
    <property type="evidence" value="ECO:0007669"/>
    <property type="project" value="TreeGrafter"/>
</dbReference>
<protein>
    <recommendedName>
        <fullName evidence="3">Saccharopine dehydrogenase NADP binding domain-containing protein</fullName>
    </recommendedName>
</protein>
<dbReference type="EMBL" id="JAODUP010000154">
    <property type="protein sequence ID" value="KAK2159350.1"/>
    <property type="molecule type" value="Genomic_DNA"/>
</dbReference>
<dbReference type="FunFam" id="3.40.50.720:FF:000178">
    <property type="entry name" value="Saccharopine dehydrogenase-like oxidoreductase"/>
    <property type="match status" value="1"/>
</dbReference>
<evidence type="ECO:0000313" key="5">
    <source>
        <dbReference type="Proteomes" id="UP001208570"/>
    </source>
</evidence>
<dbReference type="PANTHER" id="PTHR12286:SF5">
    <property type="entry name" value="SACCHAROPINE DEHYDROGENASE-LIKE OXIDOREDUCTASE"/>
    <property type="match status" value="1"/>
</dbReference>
<dbReference type="PANTHER" id="PTHR12286">
    <property type="entry name" value="SACCHAROPINE DEHYDROGENASE-LIKE OXIDOREDUCTASE"/>
    <property type="match status" value="1"/>
</dbReference>
<name>A0AAD9JVA4_9ANNE</name>
<dbReference type="SUPFAM" id="SSF51735">
    <property type="entry name" value="NAD(P)-binding Rossmann-fold domains"/>
    <property type="match status" value="1"/>
</dbReference>
<keyword evidence="2" id="KW-1133">Transmembrane helix</keyword>
<evidence type="ECO:0000256" key="1">
    <source>
        <dbReference type="ARBA" id="ARBA00038048"/>
    </source>
</evidence>
<keyword evidence="2" id="KW-0472">Membrane</keyword>
<evidence type="ECO:0000259" key="3">
    <source>
        <dbReference type="Pfam" id="PF03435"/>
    </source>
</evidence>
<evidence type="ECO:0000256" key="2">
    <source>
        <dbReference type="SAM" id="Phobius"/>
    </source>
</evidence>
<dbReference type="InterPro" id="IPR051276">
    <property type="entry name" value="Saccharopine_DH-like_oxidrdct"/>
</dbReference>
<accession>A0AAD9JVA4</accession>